<organism evidence="3 4">
    <name type="scientific">Monosporascus ibericus</name>
    <dbReference type="NCBI Taxonomy" id="155417"/>
    <lineage>
        <taxon>Eukaryota</taxon>
        <taxon>Fungi</taxon>
        <taxon>Dikarya</taxon>
        <taxon>Ascomycota</taxon>
        <taxon>Pezizomycotina</taxon>
        <taxon>Sordariomycetes</taxon>
        <taxon>Xylariomycetidae</taxon>
        <taxon>Xylariales</taxon>
        <taxon>Xylariales incertae sedis</taxon>
        <taxon>Monosporascus</taxon>
    </lineage>
</organism>
<dbReference type="OrthoDB" id="2123952at2759"/>
<keyword evidence="2" id="KW-1133">Transmembrane helix</keyword>
<keyword evidence="4" id="KW-1185">Reference proteome</keyword>
<keyword evidence="2" id="KW-0472">Membrane</keyword>
<name>A0A4Q4U0D8_9PEZI</name>
<feature type="region of interest" description="Disordered" evidence="1">
    <location>
        <begin position="304"/>
        <end position="330"/>
    </location>
</feature>
<feature type="transmembrane region" description="Helical" evidence="2">
    <location>
        <begin position="111"/>
        <end position="135"/>
    </location>
</feature>
<evidence type="ECO:0000313" key="3">
    <source>
        <dbReference type="EMBL" id="RYP11423.1"/>
    </source>
</evidence>
<dbReference type="PANTHER" id="PTHR47431">
    <property type="entry name" value="ZN(II)2CYS6 TRANSCRIPTION FACTOR (EUROFUNG)-RELATED"/>
    <property type="match status" value="1"/>
</dbReference>
<reference evidence="3 4" key="1">
    <citation type="submission" date="2018-06" db="EMBL/GenBank/DDBJ databases">
        <title>Complete Genomes of Monosporascus.</title>
        <authorList>
            <person name="Robinson A.J."/>
            <person name="Natvig D.O."/>
        </authorList>
    </citation>
    <scope>NUCLEOTIDE SEQUENCE [LARGE SCALE GENOMIC DNA]</scope>
    <source>
        <strain evidence="3 4">CBS 110550</strain>
    </source>
</reference>
<feature type="region of interest" description="Disordered" evidence="1">
    <location>
        <begin position="1"/>
        <end position="40"/>
    </location>
</feature>
<dbReference type="EMBL" id="QJNU01000002">
    <property type="protein sequence ID" value="RYP11423.1"/>
    <property type="molecule type" value="Genomic_DNA"/>
</dbReference>
<protein>
    <submittedName>
        <fullName evidence="3">Uncharacterized protein</fullName>
    </submittedName>
</protein>
<dbReference type="AlphaFoldDB" id="A0A4Q4U0D8"/>
<evidence type="ECO:0000256" key="1">
    <source>
        <dbReference type="SAM" id="MobiDB-lite"/>
    </source>
</evidence>
<proteinExistence type="predicted"/>
<dbReference type="Proteomes" id="UP000293360">
    <property type="component" value="Unassembled WGS sequence"/>
</dbReference>
<feature type="transmembrane region" description="Helical" evidence="2">
    <location>
        <begin position="78"/>
        <end position="99"/>
    </location>
</feature>
<accession>A0A4Q4U0D8</accession>
<comment type="caution">
    <text evidence="3">The sequence shown here is derived from an EMBL/GenBank/DDBJ whole genome shotgun (WGS) entry which is preliminary data.</text>
</comment>
<gene>
    <name evidence="3" type="ORF">DL764_000077</name>
</gene>
<dbReference type="PANTHER" id="PTHR47431:SF5">
    <property type="entry name" value="ZN(II)2CYS6 TRANSCRIPTION FACTOR (EUROFUNG)"/>
    <property type="match status" value="1"/>
</dbReference>
<feature type="compositionally biased region" description="Basic and acidic residues" evidence="1">
    <location>
        <begin position="320"/>
        <end position="330"/>
    </location>
</feature>
<dbReference type="STRING" id="155417.A0A4Q4U0D8"/>
<evidence type="ECO:0000256" key="2">
    <source>
        <dbReference type="SAM" id="Phobius"/>
    </source>
</evidence>
<keyword evidence="2" id="KW-0812">Transmembrane</keyword>
<sequence>MPAPVSFLRSPAPSSKSDPGDGNRVPRKKGKVSSSTKKSHTSLQGLRNWASLMDLDYTIDQRLQEDEKNLLGYYSNSLITIICGFQAVAGLIIIGIYLPPAASEPSGTGEFPFAIAAFAFVTILVAGRFLIVALFSEPVYARSGGGSSYIPIDADFRSHALLVEDYIDPGAGLRSLADIWQDSDAIYDDLFKDPLGDTLANVKVPMVRTYGGNNRAILNAYYIWIHPYFPIMPPPKCALTADQVVPLLESQGDKLEEPCSAISRAISAILALIPCPEDRNPLDPDAVAWRRKYSQFLAKSALESLESEDERPESSVEPSKALEDSDDDVSRERFHPDVAVGLESIIALDLLSVYEYAQRVFIEAQQAILAATQFVIDLNNARRAQSDMSHIVKRMQELERYLEPLIAKSETWGSDCPQTQPVDNREMVVSQSLRLLESKSTGTARSSILPYFQGSTATSPQRRIKRRIVRNPANYNHVAPD</sequence>
<evidence type="ECO:0000313" key="4">
    <source>
        <dbReference type="Proteomes" id="UP000293360"/>
    </source>
</evidence>